<proteinExistence type="predicted"/>
<dbReference type="Ensembl" id="ENSAOWT00000032671.1">
    <property type="protein sequence ID" value="ENSAOWP00000028848.1"/>
    <property type="gene ID" value="ENSAOWG00000019441.1"/>
</dbReference>
<reference evidence="10" key="2">
    <citation type="submission" date="2025-09" db="UniProtKB">
        <authorList>
            <consortium name="Ensembl"/>
        </authorList>
    </citation>
    <scope>IDENTIFICATION</scope>
</reference>
<name>A0A8B9QYY9_APTOW</name>
<evidence type="ECO:0000259" key="8">
    <source>
        <dbReference type="PROSITE" id="PS50853"/>
    </source>
</evidence>
<feature type="domain" description="Fibronectin type-III" evidence="8">
    <location>
        <begin position="1111"/>
        <end position="1207"/>
    </location>
</feature>
<feature type="domain" description="Fibronectin type-III" evidence="8">
    <location>
        <begin position="118"/>
        <end position="213"/>
    </location>
</feature>
<evidence type="ECO:0000256" key="3">
    <source>
        <dbReference type="ARBA" id="ARBA00022536"/>
    </source>
</evidence>
<evidence type="ECO:0000313" key="11">
    <source>
        <dbReference type="Proteomes" id="UP000694424"/>
    </source>
</evidence>
<feature type="domain" description="Fibronectin type-III" evidence="8">
    <location>
        <begin position="622"/>
        <end position="716"/>
    </location>
</feature>
<evidence type="ECO:0000256" key="2">
    <source>
        <dbReference type="ARBA" id="ARBA00022530"/>
    </source>
</evidence>
<dbReference type="CDD" id="cd00087">
    <property type="entry name" value="FReD"/>
    <property type="match status" value="1"/>
</dbReference>
<dbReference type="PANTHER" id="PTHR46708">
    <property type="entry name" value="TENASCIN"/>
    <property type="match status" value="1"/>
</dbReference>
<organism evidence="10 11">
    <name type="scientific">Apteryx owenii</name>
    <name type="common">Little spotted kiwi</name>
    <dbReference type="NCBI Taxonomy" id="8824"/>
    <lineage>
        <taxon>Eukaryota</taxon>
        <taxon>Metazoa</taxon>
        <taxon>Chordata</taxon>
        <taxon>Craniata</taxon>
        <taxon>Vertebrata</taxon>
        <taxon>Euteleostomi</taxon>
        <taxon>Archelosauria</taxon>
        <taxon>Archosauria</taxon>
        <taxon>Dinosauria</taxon>
        <taxon>Saurischia</taxon>
        <taxon>Theropoda</taxon>
        <taxon>Coelurosauria</taxon>
        <taxon>Aves</taxon>
        <taxon>Palaeognathae</taxon>
        <taxon>Apterygiformes</taxon>
        <taxon>Apterygidae</taxon>
        <taxon>Apteryx</taxon>
    </lineage>
</organism>
<feature type="region of interest" description="Disordered" evidence="7">
    <location>
        <begin position="703"/>
        <end position="739"/>
    </location>
</feature>
<dbReference type="SUPFAM" id="SSF56496">
    <property type="entry name" value="Fibrinogen C-terminal domain-like"/>
    <property type="match status" value="1"/>
</dbReference>
<feature type="domain" description="Fibronectin type-III" evidence="8">
    <location>
        <begin position="425"/>
        <end position="516"/>
    </location>
</feature>
<keyword evidence="2" id="KW-0964">Secreted</keyword>
<feature type="domain" description="Fibronectin type-III" evidence="8">
    <location>
        <begin position="1216"/>
        <end position="1307"/>
    </location>
</feature>
<dbReference type="PROSITE" id="PS51406">
    <property type="entry name" value="FIBRINOGEN_C_2"/>
    <property type="match status" value="1"/>
</dbReference>
<dbReference type="Proteomes" id="UP000694424">
    <property type="component" value="Unplaced"/>
</dbReference>
<feature type="domain" description="Fibronectin type-III" evidence="8">
    <location>
        <begin position="1410"/>
        <end position="1505"/>
    </location>
</feature>
<feature type="region of interest" description="Disordered" evidence="7">
    <location>
        <begin position="608"/>
        <end position="627"/>
    </location>
</feature>
<dbReference type="InterPro" id="IPR003961">
    <property type="entry name" value="FN3_dom"/>
</dbReference>
<comment type="subcellular location">
    <subcellularLocation>
        <location evidence="1">Secreted</location>
        <location evidence="1">Extracellular space</location>
        <location evidence="1">Extracellular matrix</location>
    </subcellularLocation>
</comment>
<dbReference type="CDD" id="cd00063">
    <property type="entry name" value="FN3"/>
    <property type="match status" value="16"/>
</dbReference>
<evidence type="ECO:0008006" key="12">
    <source>
        <dbReference type="Google" id="ProtNLM"/>
    </source>
</evidence>
<feature type="domain" description="Fibronectin type-III" evidence="8">
    <location>
        <begin position="217"/>
        <end position="313"/>
    </location>
</feature>
<keyword evidence="6" id="KW-1015">Disulfide bond</keyword>
<dbReference type="InterPro" id="IPR020837">
    <property type="entry name" value="Fibrinogen_CS"/>
</dbReference>
<dbReference type="InterPro" id="IPR036056">
    <property type="entry name" value="Fibrinogen-like_C"/>
</dbReference>
<feature type="domain" description="Fibronectin type-III" evidence="8">
    <location>
        <begin position="836"/>
        <end position="930"/>
    </location>
</feature>
<keyword evidence="5" id="KW-0677">Repeat</keyword>
<feature type="region of interest" description="Disordered" evidence="7">
    <location>
        <begin position="1"/>
        <end position="35"/>
    </location>
</feature>
<dbReference type="InterPro" id="IPR036116">
    <property type="entry name" value="FN3_sf"/>
</dbReference>
<accession>A0A8B9QYY9</accession>
<feature type="domain" description="Fibronectin type-III" evidence="8">
    <location>
        <begin position="1318"/>
        <end position="1407"/>
    </location>
</feature>
<dbReference type="SMART" id="SM00060">
    <property type="entry name" value="FN3"/>
    <property type="match status" value="16"/>
</dbReference>
<dbReference type="InterPro" id="IPR014716">
    <property type="entry name" value="Fibrinogen_a/b/g_C_1"/>
</dbReference>
<dbReference type="InterPro" id="IPR013783">
    <property type="entry name" value="Ig-like_fold"/>
</dbReference>
<feature type="region of interest" description="Disordered" evidence="7">
    <location>
        <begin position="304"/>
        <end position="328"/>
    </location>
</feature>
<feature type="domain" description="Fibronectin type-III" evidence="8">
    <location>
        <begin position="320"/>
        <end position="416"/>
    </location>
</feature>
<feature type="domain" description="Fibronectin type-III" evidence="8">
    <location>
        <begin position="20"/>
        <end position="115"/>
    </location>
</feature>
<dbReference type="Pfam" id="PF00147">
    <property type="entry name" value="Fibrinogen_C"/>
    <property type="match status" value="1"/>
</dbReference>
<dbReference type="SMART" id="SM00186">
    <property type="entry name" value="FBG"/>
    <property type="match status" value="1"/>
</dbReference>
<dbReference type="Gene3D" id="3.90.215.10">
    <property type="entry name" value="Gamma Fibrinogen, chain A, domain 1"/>
    <property type="match status" value="1"/>
</dbReference>
<evidence type="ECO:0000256" key="5">
    <source>
        <dbReference type="ARBA" id="ARBA00022737"/>
    </source>
</evidence>
<dbReference type="PANTHER" id="PTHR46708:SF3">
    <property type="entry name" value="TENASCIN-X"/>
    <property type="match status" value="1"/>
</dbReference>
<dbReference type="Pfam" id="PF00041">
    <property type="entry name" value="fn3"/>
    <property type="match status" value="16"/>
</dbReference>
<dbReference type="PROSITE" id="PS00514">
    <property type="entry name" value="FIBRINOGEN_C_1"/>
    <property type="match status" value="1"/>
</dbReference>
<dbReference type="GO" id="GO:0030155">
    <property type="term" value="P:regulation of cell adhesion"/>
    <property type="evidence" value="ECO:0007669"/>
    <property type="project" value="TreeGrafter"/>
</dbReference>
<evidence type="ECO:0000256" key="7">
    <source>
        <dbReference type="SAM" id="MobiDB-lite"/>
    </source>
</evidence>
<dbReference type="PROSITE" id="PS50853">
    <property type="entry name" value="FN3"/>
    <property type="match status" value="15"/>
</dbReference>
<reference evidence="10" key="1">
    <citation type="submission" date="2025-08" db="UniProtKB">
        <authorList>
            <consortium name="Ensembl"/>
        </authorList>
    </citation>
    <scope>IDENTIFICATION</scope>
</reference>
<evidence type="ECO:0000313" key="10">
    <source>
        <dbReference type="Ensembl" id="ENSAOWP00000028848.1"/>
    </source>
</evidence>
<feature type="domain" description="Fibrinogen C-terminal" evidence="9">
    <location>
        <begin position="1643"/>
        <end position="1858"/>
    </location>
</feature>
<evidence type="ECO:0000259" key="9">
    <source>
        <dbReference type="PROSITE" id="PS51406"/>
    </source>
</evidence>
<dbReference type="InterPro" id="IPR050991">
    <property type="entry name" value="ECM_Regulatory_Proteins"/>
</dbReference>
<evidence type="ECO:0000256" key="6">
    <source>
        <dbReference type="ARBA" id="ARBA00023157"/>
    </source>
</evidence>
<sequence>APAPPEEEEPPSQPPPSEEPPSHPRLGELTASHVTPTSIQLDWTIPEGTFDSFMVQYKDAQGQPQVLPVDGESRTVTVSDLAPSRRYKFNVYGVWGRKRLGPISTDAVTAPAPLEEKPPSRPQLGDLKASHITPTSIQLDWTVPEGTFDSFMVQYKDAQGQPQALAVDSGSRMVTVPNLVPSRHYKFNLYGVWGRKRLGPVSTDAVTAPVLPEEEEPPSLPQLGELTASHVTPTSVQLDWTVPEGTFDSFTVQYKDAQGQPQVVPVDGESRMVTVPDLAPSHHYKFNVYGMWGRKRLGPISTDVVTGEGTSPAPLEEEEPPSQPQLGELTASHVTPTSVQLEWTVPEGTFDSFMVQYKDAQGQPQVLPVDGKSRTVTVPDLVPSRRYKFNMYGVWGRKRLGPISTDAVTGEGSSPLEEELPSQPQLGELTASHVTPTSIQLDWTVPEGTFDSFTVQYKDAQGQPQVVPVDGESRTVTVPNLVPSRRYKFNVYGVWGRKRLGPISTDAVTGECCCSVPCTEEPPSQPQLGELTASHVTPTSVQLDWTVPEGTFDSFTVQYKDAQGQPQALPVDGESRMVTIPELAPSRRYKFNVYGVWGQKRLGPISTDAFTGEAPATPEEESPSEPQLGELTVSHVTPTSVQLDWTVPEGTFDSFTVQYKDAQGQPQVLPVDGESRMVTVPDLVPSRRYKFNVYGVWGRKRLGPISTDTMTAPPEEEPPSQPQLGELTKEPPSQPQLGELTASHVTPTSIQLDWTVPEGTFDSFTVQYKDAQGQPQVLRVDGESRTVTVPNLVPSRRYKFNMYGMWGRKRLGPISTDAITGKVSSGHHSCSLCEEPPSQPQLGELTASHVTPTSVQLEWTVPEGTFDSFTVQYKDAQGQPQVLPVDGESRTVIVPDLVPSHRYKFNLYGVWQQKRVGLISTEAITAPPEEEPPSQPNLGELTASHVTPTSVQLDWTVPEGTFDSFTVQYKDAQGQPQVLPVDRESRTVTVPDLAPSHHYKFNLYGVWRQKRLGPISTDPRLGELTASHVTPSSIQLDWTVPEGTFDFFTVQYKGAQGQPQVLRVDGRSRMVTVPDLVPNRRYKFNLYGIWQQKRVGLISTDAVTAPPGEEPPSQPQLGELTASHVTPTSIQLDWTVPEGTFDSFMVQYKDAQGQPQVLPVDGESHTVTVPDLVPSRRYKFNVYGMWGRKRLGPISTDATTAPAVAPPEEELPLQPQLGELTASHVTPTSVQLDWTVPKGTFDSFTVQYKDAQGQPQVLPVDGESRMVTVPDLVPSRRYKFNVYGMWGRKRLGPISTDVVTGEIAAPSPSEMEASSQPRLGELTASHVTPTSIQLDWTVPEGTFDSFMVQYKDAQGQPQVVPVDGGSRTVTVPDLVPSHRYKFNMYGVWGPQHALYYALSIAAPVPPEEEQPSQPRLGELTASHVTPTSVQLDWTVPEGTFDSFTVQYKDAQGQPQVLPVDGKSRTVTVPDLVPSRRYKFNMYGVWGRKRLGPISTDAVTGEGGCGHWKDGQMDGWIGMWMDGWVAVCPHRALHCALSIAALAPSQEEPPSQPRLGELTASHVTPTSVQLEWTVPEGTFDSFTVQYKDAQGQPQVLPVDGGSRTVTVPDLVPSHLYKFNLYGMWGQKRLGPIYTDAVTGEVGSPLPFPYPRDCAEEQLNGPGPSRETLVFLGGDPEQPLRVFCDMETDGGGWLVFQRRMNGLTDFWRGWAEYARGFGNLSQEFWLGNEALHALTRGRSMELRVDLRTPDEAAFARYRDFAVAGPEDDFRLHLGAYSGTAGDALGYHAGNPFSTRDRDPRGRPRPCAVSYTGAWWYRNCHYANLNGRYGNPRDHQGINWFPWKGFEFSIPFTEMKLRPQRD</sequence>
<keyword evidence="11" id="KW-1185">Reference proteome</keyword>
<feature type="domain" description="Fibronectin type-III" evidence="8">
    <location>
        <begin position="731"/>
        <end position="826"/>
    </location>
</feature>
<protein>
    <recommendedName>
        <fullName evidence="12">Tenascin-X</fullName>
    </recommendedName>
</protein>
<dbReference type="GO" id="GO:0005615">
    <property type="term" value="C:extracellular space"/>
    <property type="evidence" value="ECO:0007669"/>
    <property type="project" value="TreeGrafter"/>
</dbReference>
<dbReference type="FunFam" id="3.90.215.10:FF:000001">
    <property type="entry name" value="Tenascin isoform 1"/>
    <property type="match status" value="1"/>
</dbReference>
<dbReference type="InterPro" id="IPR002181">
    <property type="entry name" value="Fibrinogen_a/b/g_C_dom"/>
</dbReference>
<feature type="compositionally biased region" description="Acidic residues" evidence="7">
    <location>
        <begin position="1"/>
        <end position="10"/>
    </location>
</feature>
<evidence type="ECO:0000256" key="1">
    <source>
        <dbReference type="ARBA" id="ARBA00004498"/>
    </source>
</evidence>
<feature type="domain" description="Fibronectin type-III" evidence="8">
    <location>
        <begin position="1548"/>
        <end position="1643"/>
    </location>
</feature>
<evidence type="ECO:0000256" key="4">
    <source>
        <dbReference type="ARBA" id="ARBA00022729"/>
    </source>
</evidence>
<feature type="domain" description="Fibronectin type-III" evidence="8">
    <location>
        <begin position="522"/>
        <end position="620"/>
    </location>
</feature>
<keyword evidence="4" id="KW-0732">Signal</keyword>
<dbReference type="GO" id="GO:0031175">
    <property type="term" value="P:neuron projection development"/>
    <property type="evidence" value="ECO:0007669"/>
    <property type="project" value="TreeGrafter"/>
</dbReference>
<dbReference type="SUPFAM" id="SSF49265">
    <property type="entry name" value="Fibronectin type III"/>
    <property type="match status" value="15"/>
</dbReference>
<dbReference type="Gene3D" id="2.60.40.10">
    <property type="entry name" value="Immunoglobulins"/>
    <property type="match status" value="16"/>
</dbReference>
<keyword evidence="3" id="KW-0245">EGF-like domain</keyword>
<dbReference type="FunFam" id="2.60.40.10:FF:000024">
    <property type="entry name" value="Tenascin-X"/>
    <property type="match status" value="11"/>
</dbReference>
<keyword evidence="2" id="KW-0272">Extracellular matrix</keyword>
<feature type="domain" description="Fibronectin type-III" evidence="8">
    <location>
        <begin position="932"/>
        <end position="1028"/>
    </location>
</feature>
<feature type="region of interest" description="Disordered" evidence="7">
    <location>
        <begin position="107"/>
        <end position="126"/>
    </location>
</feature>